<keyword evidence="2" id="KW-1185">Reference proteome</keyword>
<dbReference type="Proteomes" id="UP001439008">
    <property type="component" value="Unassembled WGS sequence"/>
</dbReference>
<comment type="caution">
    <text evidence="1">The sequence shown here is derived from an EMBL/GenBank/DDBJ whole genome shotgun (WGS) entry which is preliminary data.</text>
</comment>
<name>A0ABV2AQH9_9EUKA</name>
<accession>A0ABV2AQH9</accession>
<feature type="non-terminal residue" evidence="1">
    <location>
        <position position="358"/>
    </location>
</feature>
<feature type="non-terminal residue" evidence="1">
    <location>
        <position position="1"/>
    </location>
</feature>
<proteinExistence type="predicted"/>
<sequence>FCLKFTKCSNKTPKLRSLELIGVVLNDLPDDFALSETVYNALFKSVYPLLKDPLDTVRLQAIASLSRLQQPQDPNDKITSRLNKMLTGDPSKKVREACLRNIGIINKTLPDVLTRTRDSSELVRRSAYTLMKEKLGIKSLSISQRNNVLRNGLRDRNEDVRKECSDMLLNFWLPSCGSVLEFLSLIDVEENETDATIITEHIAEKHEMDTKSNPPFTGEVDNEKAFLWKIICAQINKQKPINWTKLDSVLINPRDFAKTLEDNISNHFIFKQLLGICKYLDFKDESNRNFIIDKASCKILNLETFLINLNVSNEFVALVTDITRPIFRSESDHAKSIVKIILKLLENFESDSKHVAKE</sequence>
<gene>
    <name evidence="1" type="ORF">MHBO_003338</name>
</gene>
<evidence type="ECO:0000313" key="1">
    <source>
        <dbReference type="EMBL" id="MES1921804.1"/>
    </source>
</evidence>
<evidence type="ECO:0000313" key="2">
    <source>
        <dbReference type="Proteomes" id="UP001439008"/>
    </source>
</evidence>
<dbReference type="InterPro" id="IPR027165">
    <property type="entry name" value="CND3"/>
</dbReference>
<dbReference type="SUPFAM" id="SSF48371">
    <property type="entry name" value="ARM repeat"/>
    <property type="match status" value="1"/>
</dbReference>
<dbReference type="InterPro" id="IPR011989">
    <property type="entry name" value="ARM-like"/>
</dbReference>
<evidence type="ECO:0008006" key="3">
    <source>
        <dbReference type="Google" id="ProtNLM"/>
    </source>
</evidence>
<protein>
    <recommendedName>
        <fullName evidence="3">Condensin complex subunit 1</fullName>
    </recommendedName>
</protein>
<reference evidence="1 2" key="1">
    <citation type="journal article" date="2024" name="BMC Biol.">
        <title>Comparative genomics of Ascetosporea gives new insight into the evolutionary basis for animal parasitism in Rhizaria.</title>
        <authorList>
            <person name="Hiltunen Thoren M."/>
            <person name="Onut-Brannstrom I."/>
            <person name="Alfjorden A."/>
            <person name="Peckova H."/>
            <person name="Swords F."/>
            <person name="Hooper C."/>
            <person name="Holzer A.S."/>
            <person name="Bass D."/>
            <person name="Burki F."/>
        </authorList>
    </citation>
    <scope>NUCLEOTIDE SEQUENCE [LARGE SCALE GENOMIC DNA]</scope>
    <source>
        <strain evidence="1">20-A016</strain>
    </source>
</reference>
<dbReference type="Gene3D" id="1.25.10.10">
    <property type="entry name" value="Leucine-rich Repeat Variant"/>
    <property type="match status" value="1"/>
</dbReference>
<dbReference type="InterPro" id="IPR016024">
    <property type="entry name" value="ARM-type_fold"/>
</dbReference>
<organism evidence="1 2">
    <name type="scientific">Bonamia ostreae</name>
    <dbReference type="NCBI Taxonomy" id="126728"/>
    <lineage>
        <taxon>Eukaryota</taxon>
        <taxon>Sar</taxon>
        <taxon>Rhizaria</taxon>
        <taxon>Endomyxa</taxon>
        <taxon>Ascetosporea</taxon>
        <taxon>Haplosporida</taxon>
        <taxon>Bonamia</taxon>
    </lineage>
</organism>
<dbReference type="PANTHER" id="PTHR14418:SF5">
    <property type="entry name" value="CONDENSIN COMPLEX SUBUNIT 3"/>
    <property type="match status" value="1"/>
</dbReference>
<dbReference type="EMBL" id="JBDODL010001792">
    <property type="protein sequence ID" value="MES1921804.1"/>
    <property type="molecule type" value="Genomic_DNA"/>
</dbReference>
<dbReference type="PANTHER" id="PTHR14418">
    <property type="entry name" value="CONDENSIN COMPLEX SUBUNIT 3-RELATED"/>
    <property type="match status" value="1"/>
</dbReference>